<dbReference type="AlphaFoldDB" id="A0A816MKM0"/>
<dbReference type="Proteomes" id="UP001295469">
    <property type="component" value="Chromosome C07"/>
</dbReference>
<dbReference type="PANTHER" id="PTHR31479:SF14">
    <property type="entry name" value="GB|AAD29063.1"/>
    <property type="match status" value="1"/>
</dbReference>
<organism evidence="1">
    <name type="scientific">Brassica napus</name>
    <name type="common">Rape</name>
    <dbReference type="NCBI Taxonomy" id="3708"/>
    <lineage>
        <taxon>Eukaryota</taxon>
        <taxon>Viridiplantae</taxon>
        <taxon>Streptophyta</taxon>
        <taxon>Embryophyta</taxon>
        <taxon>Tracheophyta</taxon>
        <taxon>Spermatophyta</taxon>
        <taxon>Magnoliopsida</taxon>
        <taxon>eudicotyledons</taxon>
        <taxon>Gunneridae</taxon>
        <taxon>Pentapetalae</taxon>
        <taxon>rosids</taxon>
        <taxon>malvids</taxon>
        <taxon>Brassicales</taxon>
        <taxon>Brassicaceae</taxon>
        <taxon>Brassiceae</taxon>
        <taxon>Brassica</taxon>
    </lineage>
</organism>
<sequence length="470" mass="53258">GDDWLRAIVFSVTYRKRTRRKMGRGATSDTFSISGPKLLNPVLVTFSLNNWHDITVVVACLVMGVSTMQRDKAMKREALANPWYESFGFSLLETLINPDDSSIYGAVYMYKHYDSYQKTPLLGKPPLYVIAFRGTMLSSVTWKSDMKNKELLDSEKLKRKVRIARSFTKTTFASLFNLQIQEDDPRTRAWTPYLYVNPRDPICLGYINDFILKSESGAARISVRSRVFGGRRTPSSPAGEPIQFLSSADMTVNKTACIRTAHKLKQWWKPDPVLVARNSLIFDAKSSNPVDVATRALKLAREWITAGWSRLDLLRKRIQSSSPRIELPRLRRLSSNGGSFSNATRHHNPTLRMFSDNLKLIRAIDHDLQHRNKMLKIGAETIERIATRNSLRSLLSGEGGGSSCSNSSSEPLHLLPSAYMRIKTSQSPDFKRAHGILCSMVNMFCTSLMIEFHFCSFKCLKKPAPVFELN</sequence>
<dbReference type="PANTHER" id="PTHR31479">
    <property type="entry name" value="ALPHA/BETA-HYDROLASES SUPERFAMILY PROTEIN"/>
    <property type="match status" value="1"/>
</dbReference>
<dbReference type="EMBL" id="HG994371">
    <property type="protein sequence ID" value="CAF2016202.1"/>
    <property type="molecule type" value="Genomic_DNA"/>
</dbReference>
<gene>
    <name evidence="1" type="ORF">DARMORV10_C07P43520.1</name>
</gene>
<protein>
    <submittedName>
        <fullName evidence="1">(rape) hypothetical protein</fullName>
    </submittedName>
</protein>
<proteinExistence type="predicted"/>
<feature type="non-terminal residue" evidence="1">
    <location>
        <position position="470"/>
    </location>
</feature>
<accession>A0A816MKM0</accession>
<name>A0A816MKM0_BRANA</name>
<reference evidence="1" key="1">
    <citation type="submission" date="2021-01" db="EMBL/GenBank/DDBJ databases">
        <authorList>
            <consortium name="Genoscope - CEA"/>
            <person name="William W."/>
        </authorList>
    </citation>
    <scope>NUCLEOTIDE SEQUENCE</scope>
</reference>
<evidence type="ECO:0000313" key="1">
    <source>
        <dbReference type="EMBL" id="CAF2016202.1"/>
    </source>
</evidence>